<gene>
    <name evidence="2" type="ORF">Y981_02145</name>
</gene>
<keyword evidence="3" id="KW-1185">Reference proteome</keyword>
<reference evidence="2 3" key="2">
    <citation type="journal article" date="2015" name="Biomed. Res. Int.">
        <title>Effects of Arsenite Resistance on the Growth and Functional Gene Expression of Leptospirillum ferriphilum and Acidithiobacillus thiooxidans in Pure Culture and Coculture.</title>
        <authorList>
            <person name="Jiang H."/>
            <person name="Liang Y."/>
            <person name="Yin H."/>
            <person name="Xiao Y."/>
            <person name="Guo X."/>
            <person name="Xu Y."/>
            <person name="Hu Q."/>
            <person name="Liu H."/>
            <person name="Liu X."/>
        </authorList>
    </citation>
    <scope>NUCLEOTIDE SEQUENCE [LARGE SCALE GENOMIC DNA]</scope>
    <source>
        <strain evidence="2 3">YSK</strain>
    </source>
</reference>
<dbReference type="AlphaFoldDB" id="A0A059Y1V3"/>
<dbReference type="HOGENOM" id="CLU_2523484_0_0_0"/>
<feature type="region of interest" description="Disordered" evidence="1">
    <location>
        <begin position="56"/>
        <end position="84"/>
    </location>
</feature>
<evidence type="ECO:0000256" key="1">
    <source>
        <dbReference type="SAM" id="MobiDB-lite"/>
    </source>
</evidence>
<name>A0A059Y1V3_9BACT</name>
<dbReference type="Proteomes" id="UP000027059">
    <property type="component" value="Chromosome"/>
</dbReference>
<feature type="region of interest" description="Disordered" evidence="1">
    <location>
        <begin position="1"/>
        <end position="26"/>
    </location>
</feature>
<dbReference type="EMBL" id="CP007243">
    <property type="protein sequence ID" value="AIA31467.1"/>
    <property type="molecule type" value="Genomic_DNA"/>
</dbReference>
<organism evidence="2 3">
    <name type="scientific">Leptospirillum ferriphilum YSK</name>
    <dbReference type="NCBI Taxonomy" id="1441628"/>
    <lineage>
        <taxon>Bacteria</taxon>
        <taxon>Pseudomonadati</taxon>
        <taxon>Nitrospirota</taxon>
        <taxon>Nitrospiria</taxon>
        <taxon>Nitrospirales</taxon>
        <taxon>Nitrospiraceae</taxon>
        <taxon>Leptospirillum</taxon>
    </lineage>
</organism>
<proteinExistence type="predicted"/>
<dbReference type="KEGG" id="lfp:Y981_02145"/>
<evidence type="ECO:0000313" key="2">
    <source>
        <dbReference type="EMBL" id="AIA31467.1"/>
    </source>
</evidence>
<protein>
    <submittedName>
        <fullName evidence="2">Uncharacterized protein</fullName>
    </submittedName>
</protein>
<sequence>MSIFDRLKVRTPVNDTPETPGGKPIDPELAALIARLEALPDGGWLHNPADCPDCLEKLSGHPTRGEGRTGLKTQNSGQNGGRNV</sequence>
<feature type="compositionally biased region" description="Basic and acidic residues" evidence="1">
    <location>
        <begin position="56"/>
        <end position="69"/>
    </location>
</feature>
<accession>A0A059Y1V3</accession>
<dbReference type="RefSeq" id="WP_038504508.1">
    <property type="nucleotide sequence ID" value="NZ_CP007243.1"/>
</dbReference>
<reference evidence="3" key="1">
    <citation type="submission" date="2014-02" db="EMBL/GenBank/DDBJ databases">
        <title>Complete genome sequence and comparative genomic analysis of the nitrogen-fixing bacterium Leptospirillum ferriphilum YSK.</title>
        <authorList>
            <person name="Guo X."/>
            <person name="Yin H."/>
            <person name="Liang Y."/>
            <person name="Hu Q."/>
            <person name="Ma L."/>
            <person name="Xiao Y."/>
            <person name="Zhang X."/>
            <person name="Qiu G."/>
            <person name="Liu X."/>
        </authorList>
    </citation>
    <scope>NUCLEOTIDE SEQUENCE [LARGE SCALE GENOMIC DNA]</scope>
    <source>
        <strain evidence="3">YSK</strain>
    </source>
</reference>
<evidence type="ECO:0000313" key="3">
    <source>
        <dbReference type="Proteomes" id="UP000027059"/>
    </source>
</evidence>